<feature type="non-terminal residue" evidence="7">
    <location>
        <position position="1"/>
    </location>
</feature>
<evidence type="ECO:0000313" key="7">
    <source>
        <dbReference type="EMBL" id="CAF4385137.1"/>
    </source>
</evidence>
<dbReference type="InterPro" id="IPR036291">
    <property type="entry name" value="NAD(P)-bd_dom_sf"/>
</dbReference>
<dbReference type="Gene3D" id="3.40.50.12780">
    <property type="entry name" value="N-terminal domain of ligase-like"/>
    <property type="match status" value="1"/>
</dbReference>
<feature type="domain" description="Thioester reductase (TE)" evidence="6">
    <location>
        <begin position="277"/>
        <end position="503"/>
    </location>
</feature>
<evidence type="ECO:0000256" key="5">
    <source>
        <dbReference type="ARBA" id="ARBA00022840"/>
    </source>
</evidence>
<dbReference type="EMBL" id="CAJOBC010089877">
    <property type="protein sequence ID" value="CAF4385137.1"/>
    <property type="molecule type" value="Genomic_DNA"/>
</dbReference>
<reference evidence="7" key="1">
    <citation type="submission" date="2021-02" db="EMBL/GenBank/DDBJ databases">
        <authorList>
            <person name="Nowell W R."/>
        </authorList>
    </citation>
    <scope>NUCLEOTIDE SEQUENCE</scope>
</reference>
<dbReference type="NCBIfam" id="TIGR01746">
    <property type="entry name" value="Thioester-redct"/>
    <property type="match status" value="1"/>
</dbReference>
<dbReference type="CDD" id="cd05235">
    <property type="entry name" value="SDR_e1"/>
    <property type="match status" value="1"/>
</dbReference>
<dbReference type="AlphaFoldDB" id="A0A8S2VHH9"/>
<dbReference type="SUPFAM" id="SSF56801">
    <property type="entry name" value="Acetyl-CoA synthetase-like"/>
    <property type="match status" value="1"/>
</dbReference>
<organism evidence="7 8">
    <name type="scientific">Didymodactylos carnosus</name>
    <dbReference type="NCBI Taxonomy" id="1234261"/>
    <lineage>
        <taxon>Eukaryota</taxon>
        <taxon>Metazoa</taxon>
        <taxon>Spiralia</taxon>
        <taxon>Gnathifera</taxon>
        <taxon>Rotifera</taxon>
        <taxon>Eurotatoria</taxon>
        <taxon>Bdelloidea</taxon>
        <taxon>Philodinida</taxon>
        <taxon>Philodinidae</taxon>
        <taxon>Didymodactylos</taxon>
    </lineage>
</organism>
<protein>
    <recommendedName>
        <fullName evidence="6">Thioester reductase (TE) domain-containing protein</fullName>
    </recommendedName>
</protein>
<dbReference type="Proteomes" id="UP000681722">
    <property type="component" value="Unassembled WGS sequence"/>
</dbReference>
<gene>
    <name evidence="7" type="ORF">SRO942_LOCUS38568</name>
</gene>
<evidence type="ECO:0000256" key="3">
    <source>
        <dbReference type="ARBA" id="ARBA00022598"/>
    </source>
</evidence>
<keyword evidence="4" id="KW-0547">Nucleotide-binding</keyword>
<dbReference type="GO" id="GO:0005524">
    <property type="term" value="F:ATP binding"/>
    <property type="evidence" value="ECO:0007669"/>
    <property type="project" value="UniProtKB-KW"/>
</dbReference>
<dbReference type="InterPro" id="IPR042099">
    <property type="entry name" value="ANL_N_sf"/>
</dbReference>
<sequence length="624" mass="71160">TSFSGYYRTDQPYPRGELWVKTGSTIQGYYNNSIDTNRSFVDGWFCTGDIVEQINVRQIKIIDRKKNFFKMSQGEFVAAERLENVYLACPFVRQIFITCADLIKYSQQQNAVMAVIVPNEALVLDWAMKIGKKSKNFEDLCQNPLVNQMILTELKLVAEKKNLRPFEIPWAIYIEPKSFSIENRKMTATNKLARPVVDKFYRSIIDSIMANKHRTEQKFVENGGDSLTAIKLAVLSRGDGENIETVLSSSNSSWKEDVKLDPSIVVNRIFEVDGIFLTGCTGFLGAYLLGELLTQTSKCKIYCLVRSFKSEKITQRLTYYDLWKSSFDKNRIVTVIGNLTHPQLGLSDDEWTQLSSKIDVIYHCGAMVNHIKDYETHRATNVQGTIEIIKLACSKRIRLNYISTLSVLSAENNNLLHEFQSQKTGGYTQSKWVAEALVTQAKDRGLPITIFRPGMISWCSTNGKCNEQDWLYRLFTGLIHHGSAPDVDSMMDLSPVDYVSKVIIELGQRKTSINEIYNIHNSNKMISFKTIWNGICDVMRKAPQYVEFNEWWEGVLAKIEQDRTNNKFLNGLLLFQNGINDDGKSRISSKSAMVAFKECTNTFLDLNVTVFANKLLENLSNTDM</sequence>
<dbReference type="PANTHER" id="PTHR43272:SF33">
    <property type="entry name" value="AMP-BINDING DOMAIN-CONTAINING PROTEIN-RELATED"/>
    <property type="match status" value="1"/>
</dbReference>
<dbReference type="Gene3D" id="3.40.50.720">
    <property type="entry name" value="NAD(P)-binding Rossmann-like Domain"/>
    <property type="match status" value="1"/>
</dbReference>
<evidence type="ECO:0000313" key="8">
    <source>
        <dbReference type="Proteomes" id="UP000681722"/>
    </source>
</evidence>
<evidence type="ECO:0000256" key="1">
    <source>
        <dbReference type="ARBA" id="ARBA00022450"/>
    </source>
</evidence>
<name>A0A8S2VHH9_9BILA</name>
<dbReference type="GO" id="GO:0016020">
    <property type="term" value="C:membrane"/>
    <property type="evidence" value="ECO:0007669"/>
    <property type="project" value="TreeGrafter"/>
</dbReference>
<keyword evidence="5" id="KW-0067">ATP-binding</keyword>
<dbReference type="GO" id="GO:0005783">
    <property type="term" value="C:endoplasmic reticulum"/>
    <property type="evidence" value="ECO:0007669"/>
    <property type="project" value="TreeGrafter"/>
</dbReference>
<dbReference type="Pfam" id="PF07993">
    <property type="entry name" value="NAD_binding_4"/>
    <property type="match status" value="1"/>
</dbReference>
<keyword evidence="3" id="KW-0436">Ligase</keyword>
<comment type="caution">
    <text evidence="7">The sequence shown here is derived from an EMBL/GenBank/DDBJ whole genome shotgun (WGS) entry which is preliminary data.</text>
</comment>
<proteinExistence type="predicted"/>
<dbReference type="OrthoDB" id="1700726at2759"/>
<dbReference type="InterPro" id="IPR010080">
    <property type="entry name" value="Thioester_reductase-like_dom"/>
</dbReference>
<accession>A0A8S2VHH9</accession>
<dbReference type="InterPro" id="IPR013120">
    <property type="entry name" value="FAR_NAD-bd"/>
</dbReference>
<keyword evidence="2" id="KW-0597">Phosphoprotein</keyword>
<dbReference type="SUPFAM" id="SSF51735">
    <property type="entry name" value="NAD(P)-binding Rossmann-fold domains"/>
    <property type="match status" value="1"/>
</dbReference>
<dbReference type="PANTHER" id="PTHR43272">
    <property type="entry name" value="LONG-CHAIN-FATTY-ACID--COA LIGASE"/>
    <property type="match status" value="1"/>
</dbReference>
<evidence type="ECO:0000256" key="2">
    <source>
        <dbReference type="ARBA" id="ARBA00022553"/>
    </source>
</evidence>
<evidence type="ECO:0000256" key="4">
    <source>
        <dbReference type="ARBA" id="ARBA00022741"/>
    </source>
</evidence>
<dbReference type="GO" id="GO:0004467">
    <property type="term" value="F:long-chain fatty acid-CoA ligase activity"/>
    <property type="evidence" value="ECO:0007669"/>
    <property type="project" value="TreeGrafter"/>
</dbReference>
<evidence type="ECO:0000259" key="6">
    <source>
        <dbReference type="Pfam" id="PF07993"/>
    </source>
</evidence>
<keyword evidence="1" id="KW-0596">Phosphopantetheine</keyword>